<evidence type="ECO:0000313" key="13">
    <source>
        <dbReference type="EMBL" id="KAH7329320.1"/>
    </source>
</evidence>
<dbReference type="EC" id="2.7.11.1" evidence="1"/>
<dbReference type="PANTHER" id="PTHR45998:SF2">
    <property type="entry name" value="SERINE_THREONINE-PROTEIN KINASE 16"/>
    <property type="match status" value="1"/>
</dbReference>
<keyword evidence="14" id="KW-1185">Reference proteome</keyword>
<dbReference type="PANTHER" id="PTHR45998">
    <property type="entry name" value="SERINE/THREONINE-PROTEIN KINASE 16"/>
    <property type="match status" value="1"/>
</dbReference>
<dbReference type="OrthoDB" id="248923at2759"/>
<organism evidence="13 14">
    <name type="scientific">Stachybotrys elegans</name>
    <dbReference type="NCBI Taxonomy" id="80388"/>
    <lineage>
        <taxon>Eukaryota</taxon>
        <taxon>Fungi</taxon>
        <taxon>Dikarya</taxon>
        <taxon>Ascomycota</taxon>
        <taxon>Pezizomycotina</taxon>
        <taxon>Sordariomycetes</taxon>
        <taxon>Hypocreomycetidae</taxon>
        <taxon>Hypocreales</taxon>
        <taxon>Stachybotryaceae</taxon>
        <taxon>Stachybotrys</taxon>
    </lineage>
</organism>
<evidence type="ECO:0000256" key="8">
    <source>
        <dbReference type="ARBA" id="ARBA00048679"/>
    </source>
</evidence>
<dbReference type="InterPro" id="IPR017441">
    <property type="entry name" value="Protein_kinase_ATP_BS"/>
</dbReference>
<name>A0A8K0T5R5_9HYPO</name>
<dbReference type="GO" id="GO:0005794">
    <property type="term" value="C:Golgi apparatus"/>
    <property type="evidence" value="ECO:0007669"/>
    <property type="project" value="TreeGrafter"/>
</dbReference>
<dbReference type="FunFam" id="1.10.510.10:FF:000550">
    <property type="entry name" value="Serine/threonine kinase 16"/>
    <property type="match status" value="1"/>
</dbReference>
<evidence type="ECO:0000256" key="2">
    <source>
        <dbReference type="ARBA" id="ARBA00022527"/>
    </source>
</evidence>
<sequence>MAQILLDLFYSLGNCLNCFPGSPTLKINNRSFKIQRLLGEGGFSYVYLVEDTSTHELFALKKIRCPFGAESVQLAMREVEAYRLFAHVPTIISAVDHSVATERGADEASKTVYVLLPYYRRGNLQDMINANLVNHARFPERRLMMLFLGVCKALRAMHEYRPPVQRMEMGGGGGPDDTTGGGAGRARRADVDDEGEQERPLMESENSISEGRKIQSYAHRDIKPGNIMIDDTGSTPILMDLGSVAPSPIPVTSQSMALQIQDTAAEHSTMPYRAPELFDVRTGTVIDTKTDIWSLGCTLYACLVGKSPFEMRSDETGGTLSLCVLGGDWRFPDEGPGLQRNNSMRAGGQNAAASSAGSVDISEPIREVVRRCLKVEPAERPDISELIEMVQGVIEALPEDSE</sequence>
<dbReference type="GO" id="GO:0004674">
    <property type="term" value="F:protein serine/threonine kinase activity"/>
    <property type="evidence" value="ECO:0007669"/>
    <property type="project" value="UniProtKB-KW"/>
</dbReference>
<proteinExistence type="inferred from homology"/>
<dbReference type="PROSITE" id="PS00107">
    <property type="entry name" value="PROTEIN_KINASE_ATP"/>
    <property type="match status" value="1"/>
</dbReference>
<dbReference type="EMBL" id="JAGPNK010000001">
    <property type="protein sequence ID" value="KAH7329320.1"/>
    <property type="molecule type" value="Genomic_DNA"/>
</dbReference>
<comment type="similarity">
    <text evidence="10">Belongs to the protein kinase superfamily.</text>
</comment>
<dbReference type="GO" id="GO:0006624">
    <property type="term" value="P:vacuolar protein processing"/>
    <property type="evidence" value="ECO:0007669"/>
    <property type="project" value="TreeGrafter"/>
</dbReference>
<evidence type="ECO:0000256" key="11">
    <source>
        <dbReference type="SAM" id="MobiDB-lite"/>
    </source>
</evidence>
<evidence type="ECO:0000256" key="7">
    <source>
        <dbReference type="ARBA" id="ARBA00047899"/>
    </source>
</evidence>
<feature type="domain" description="Protein kinase" evidence="12">
    <location>
        <begin position="32"/>
        <end position="394"/>
    </location>
</feature>
<dbReference type="CDD" id="cd13986">
    <property type="entry name" value="STKc_16"/>
    <property type="match status" value="1"/>
</dbReference>
<dbReference type="GO" id="GO:0032889">
    <property type="term" value="P:regulation of vacuole fusion, non-autophagic"/>
    <property type="evidence" value="ECO:0007669"/>
    <property type="project" value="TreeGrafter"/>
</dbReference>
<protein>
    <recommendedName>
        <fullName evidence="1">non-specific serine/threonine protein kinase</fullName>
        <ecNumber evidence="1">2.7.11.1</ecNumber>
    </recommendedName>
</protein>
<keyword evidence="5 13" id="KW-0418">Kinase</keyword>
<comment type="catalytic activity">
    <reaction evidence="7">
        <text>L-threonyl-[protein] + ATP = O-phospho-L-threonyl-[protein] + ADP + H(+)</text>
        <dbReference type="Rhea" id="RHEA:46608"/>
        <dbReference type="Rhea" id="RHEA-COMP:11060"/>
        <dbReference type="Rhea" id="RHEA-COMP:11605"/>
        <dbReference type="ChEBI" id="CHEBI:15378"/>
        <dbReference type="ChEBI" id="CHEBI:30013"/>
        <dbReference type="ChEBI" id="CHEBI:30616"/>
        <dbReference type="ChEBI" id="CHEBI:61977"/>
        <dbReference type="ChEBI" id="CHEBI:456216"/>
        <dbReference type="EC" id="2.7.11.1"/>
    </reaction>
</comment>
<evidence type="ECO:0000256" key="4">
    <source>
        <dbReference type="ARBA" id="ARBA00022741"/>
    </source>
</evidence>
<dbReference type="Gene3D" id="3.30.200.20">
    <property type="entry name" value="Phosphorylase Kinase, domain 1"/>
    <property type="match status" value="1"/>
</dbReference>
<evidence type="ECO:0000256" key="10">
    <source>
        <dbReference type="RuleBase" id="RU000304"/>
    </source>
</evidence>
<keyword evidence="2 10" id="KW-0723">Serine/threonine-protein kinase</keyword>
<dbReference type="AlphaFoldDB" id="A0A8K0T5R5"/>
<feature type="region of interest" description="Disordered" evidence="11">
    <location>
        <begin position="334"/>
        <end position="357"/>
    </location>
</feature>
<evidence type="ECO:0000256" key="1">
    <source>
        <dbReference type="ARBA" id="ARBA00012513"/>
    </source>
</evidence>
<dbReference type="PROSITE" id="PS00108">
    <property type="entry name" value="PROTEIN_KINASE_ST"/>
    <property type="match status" value="1"/>
</dbReference>
<dbReference type="GO" id="GO:0005773">
    <property type="term" value="C:vacuole"/>
    <property type="evidence" value="ECO:0007669"/>
    <property type="project" value="GOC"/>
</dbReference>
<feature type="compositionally biased region" description="Gly residues" evidence="11">
    <location>
        <begin position="169"/>
        <end position="184"/>
    </location>
</feature>
<dbReference type="SMART" id="SM00220">
    <property type="entry name" value="S_TKc"/>
    <property type="match status" value="1"/>
</dbReference>
<dbReference type="InterPro" id="IPR000719">
    <property type="entry name" value="Prot_kinase_dom"/>
</dbReference>
<gene>
    <name evidence="13" type="ORF">B0I35DRAFT_507635</name>
</gene>
<dbReference type="Proteomes" id="UP000813444">
    <property type="component" value="Unassembled WGS sequence"/>
</dbReference>
<feature type="region of interest" description="Disordered" evidence="11">
    <location>
        <begin position="165"/>
        <end position="213"/>
    </location>
</feature>
<comment type="catalytic activity">
    <reaction evidence="8">
        <text>L-seryl-[protein] + ATP = O-phospho-L-seryl-[protein] + ADP + H(+)</text>
        <dbReference type="Rhea" id="RHEA:17989"/>
        <dbReference type="Rhea" id="RHEA-COMP:9863"/>
        <dbReference type="Rhea" id="RHEA-COMP:11604"/>
        <dbReference type="ChEBI" id="CHEBI:15378"/>
        <dbReference type="ChEBI" id="CHEBI:29999"/>
        <dbReference type="ChEBI" id="CHEBI:30616"/>
        <dbReference type="ChEBI" id="CHEBI:83421"/>
        <dbReference type="ChEBI" id="CHEBI:456216"/>
        <dbReference type="EC" id="2.7.11.1"/>
    </reaction>
</comment>
<evidence type="ECO:0000256" key="6">
    <source>
        <dbReference type="ARBA" id="ARBA00022840"/>
    </source>
</evidence>
<evidence type="ECO:0000256" key="5">
    <source>
        <dbReference type="ARBA" id="ARBA00022777"/>
    </source>
</evidence>
<dbReference type="SUPFAM" id="SSF56112">
    <property type="entry name" value="Protein kinase-like (PK-like)"/>
    <property type="match status" value="1"/>
</dbReference>
<dbReference type="InterPro" id="IPR008271">
    <property type="entry name" value="Ser/Thr_kinase_AS"/>
</dbReference>
<dbReference type="GO" id="GO:0005524">
    <property type="term" value="F:ATP binding"/>
    <property type="evidence" value="ECO:0007669"/>
    <property type="project" value="UniProtKB-UniRule"/>
</dbReference>
<evidence type="ECO:0000256" key="9">
    <source>
        <dbReference type="PROSITE-ProRule" id="PRU10141"/>
    </source>
</evidence>
<dbReference type="PROSITE" id="PS50011">
    <property type="entry name" value="PROTEIN_KINASE_DOM"/>
    <property type="match status" value="1"/>
</dbReference>
<evidence type="ECO:0000259" key="12">
    <source>
        <dbReference type="PROSITE" id="PS50011"/>
    </source>
</evidence>
<feature type="compositionally biased region" description="Low complexity" evidence="11">
    <location>
        <begin position="346"/>
        <end position="357"/>
    </location>
</feature>
<dbReference type="FunFam" id="3.30.200.20:FF:000374">
    <property type="entry name" value="Serine/threonine protein kinase"/>
    <property type="match status" value="1"/>
</dbReference>
<keyword evidence="4 9" id="KW-0547">Nucleotide-binding</keyword>
<keyword evidence="3" id="KW-0808">Transferase</keyword>
<dbReference type="Gene3D" id="1.10.510.10">
    <property type="entry name" value="Transferase(Phosphotransferase) domain 1"/>
    <property type="match status" value="1"/>
</dbReference>
<dbReference type="InterPro" id="IPR011009">
    <property type="entry name" value="Kinase-like_dom_sf"/>
</dbReference>
<keyword evidence="6 9" id="KW-0067">ATP-binding</keyword>
<accession>A0A8K0T5R5</accession>
<evidence type="ECO:0000256" key="3">
    <source>
        <dbReference type="ARBA" id="ARBA00022679"/>
    </source>
</evidence>
<feature type="binding site" evidence="9">
    <location>
        <position position="61"/>
    </location>
    <ligand>
        <name>ATP</name>
        <dbReference type="ChEBI" id="CHEBI:30616"/>
    </ligand>
</feature>
<dbReference type="InterPro" id="IPR052239">
    <property type="entry name" value="Ser/Thr-specific_kinases"/>
</dbReference>
<evidence type="ECO:0000313" key="14">
    <source>
        <dbReference type="Proteomes" id="UP000813444"/>
    </source>
</evidence>
<comment type="caution">
    <text evidence="13">The sequence shown here is derived from an EMBL/GenBank/DDBJ whole genome shotgun (WGS) entry which is preliminary data.</text>
</comment>
<dbReference type="Pfam" id="PF00069">
    <property type="entry name" value="Pkinase"/>
    <property type="match status" value="2"/>
</dbReference>
<reference evidence="13" key="1">
    <citation type="journal article" date="2021" name="Nat. Commun.">
        <title>Genetic determinants of endophytism in the Arabidopsis root mycobiome.</title>
        <authorList>
            <person name="Mesny F."/>
            <person name="Miyauchi S."/>
            <person name="Thiergart T."/>
            <person name="Pickel B."/>
            <person name="Atanasova L."/>
            <person name="Karlsson M."/>
            <person name="Huettel B."/>
            <person name="Barry K.W."/>
            <person name="Haridas S."/>
            <person name="Chen C."/>
            <person name="Bauer D."/>
            <person name="Andreopoulos W."/>
            <person name="Pangilinan J."/>
            <person name="LaButti K."/>
            <person name="Riley R."/>
            <person name="Lipzen A."/>
            <person name="Clum A."/>
            <person name="Drula E."/>
            <person name="Henrissat B."/>
            <person name="Kohler A."/>
            <person name="Grigoriev I.V."/>
            <person name="Martin F.M."/>
            <person name="Hacquard S."/>
        </authorList>
    </citation>
    <scope>NUCLEOTIDE SEQUENCE</scope>
    <source>
        <strain evidence="13">MPI-CAGE-CH-0235</strain>
    </source>
</reference>